<evidence type="ECO:0000256" key="9">
    <source>
        <dbReference type="ARBA" id="ARBA00022946"/>
    </source>
</evidence>
<protein>
    <recommendedName>
        <fullName evidence="16">Sulfide:quinone oxidoreductase, mitochondrial</fullName>
    </recommendedName>
</protein>
<dbReference type="EMBL" id="JACYCD010000047">
    <property type="protein sequence ID" value="KAF8710881.1"/>
    <property type="molecule type" value="Genomic_DNA"/>
</dbReference>
<keyword evidence="13" id="KW-0472">Membrane</keyword>
<keyword evidence="12" id="KW-0496">Mitochondrion</keyword>
<evidence type="ECO:0000256" key="6">
    <source>
        <dbReference type="ARBA" id="ARBA00022692"/>
    </source>
</evidence>
<name>A0A8H7HZA9_9AGAM</name>
<keyword evidence="6" id="KW-0812">Transmembrane</keyword>
<dbReference type="FunFam" id="3.50.50.60:FF:000034">
    <property type="entry name" value="sulfide:quinone oxidoreductase, mitochondrial"/>
    <property type="match status" value="1"/>
</dbReference>
<dbReference type="AlphaFoldDB" id="A0A8H7HZA9"/>
<evidence type="ECO:0000256" key="5">
    <source>
        <dbReference type="ARBA" id="ARBA00022630"/>
    </source>
</evidence>
<feature type="domain" description="Man1/Src1-like C-terminal" evidence="19">
    <location>
        <begin position="874"/>
        <end position="1260"/>
    </location>
</feature>
<dbReference type="GO" id="GO:0071949">
    <property type="term" value="F:FAD binding"/>
    <property type="evidence" value="ECO:0007669"/>
    <property type="project" value="TreeGrafter"/>
</dbReference>
<feature type="compositionally biased region" description="Polar residues" evidence="17">
    <location>
        <begin position="682"/>
        <end position="699"/>
    </location>
</feature>
<gene>
    <name evidence="21" type="ORF">RHS03_02216</name>
</gene>
<keyword evidence="9" id="KW-0809">Transit peptide</keyword>
<keyword evidence="14" id="KW-0539">Nucleus</keyword>
<dbReference type="GO" id="GO:0070221">
    <property type="term" value="P:sulfide oxidation, using sulfide:quinone oxidoreductase"/>
    <property type="evidence" value="ECO:0007669"/>
    <property type="project" value="TreeGrafter"/>
</dbReference>
<feature type="compositionally biased region" description="Acidic residues" evidence="17">
    <location>
        <begin position="600"/>
        <end position="614"/>
    </location>
</feature>
<dbReference type="PANTHER" id="PTHR10632:SF2">
    <property type="entry name" value="SULFIDE:QUINONE OXIDOREDUCTASE, MITOCHONDRIAL"/>
    <property type="match status" value="1"/>
</dbReference>
<sequence length="1276" mass="140071">MMNIGLRFASTAAKSHHKVLVVGAGSGGLNVANQIYNRFKKGGQSLGDGDVALVDGAEWHHYQPGWTLVGSGLKEKHDLRKPLASLIPSHIAHHQNHVTKFSPESNSVTTNSGQTLTYDILVVAVGLQTNWSAIDGLEKALADPKSGVSSIYSWDTCDKAWRDIDSLREGRAIFTQPAGVIKCAGAPQKVMWMAWDNYQRTKRGEQIEIDFITGMPTMFSVKKYSDALNELRKSRGVGGKFEHNLVSIDTKAQKATFKTPDGKLVVSQNAYLGGAKTETVSQEESYSLLHVTPPMGPPSVVKNSSLADSVGWVDVDPGTLQHKNAAYSNVFALGDASSLPTSKTAAAITAQAPVLAENLYQVVNTGKVGKAAYDGYTSCPVGVFLHNDLLDISNKYQKLLTGYNQLMLAEFVYGLQPKESFGELFGIDQIVPRRAFYHLKKCVLFNHDLFIMSRLSATEVINRGDYLKPDFEPSTLTIPHLLSVLTYHGIKYPSPHTKGKLVEVFNNELKPRSAELLKEREARERKKPSNDGILDGHTGQAIQPSEPVPLRRSTRRSSRQPSESVPESAHSTKRRRGSAEPMTTRSSSRNVHQPPAEPILLEESEQEEQAIPEEEPPRRSSRAKGPSLKTRRQSAGLSDANDSAWEDNNVFQSGAEDSPIKSARRQPKPRIGPPPVARRVSSRNSMSASPQPHPQNSRSPEQREVTPEPIITPEVYNNTPGTPAFIPRLPTTVSTPIGGLRTFNPPASQIRKSIAAAAPPLAQDEPSSDEKEEEEEETQKPTNIADQSRGDELVEAAIDVEESDQDSLISDDAKEDNSYEQIDEPIDYNSAVAQRIASIGRDLAAGKALVQRADIKIPPVVPRWLSLVLGFGFSVLLSITASYKTESSSIGWCDTGSNTNSIIAERQTAQAARYECAERLYLNSTLGAVGLIDSGEGGANKQEVLDALMGGECTPLPLLPIPHPQTCTPCPDHATCTPPYGITCHPTYIFKPHPLDIIPGLRAFASGLPGFGAVAFPPQCVEDDARKRKVSGVAKGMATYLETVKGERVCGGSIGSKPVDGGDPRNFGVKVNDLAELVLKEMKRSTNRDDYHEIVETALNDLEKYGWIERSVDSKGDQWVASKRLSMGALCRVKVGARETWNEWQMHFYTLIVTILGAFWTRSKLASKRRESRRIAELAAVALELVRNQEIAHHTDPVRSPHAYVSSLHLRDMVLQEEHNVHTRMRLWSKVAKIVEGNANIRANVEEVAGDETRVWRWVGASIFNARRNVFYGGVQ</sequence>
<evidence type="ECO:0000256" key="10">
    <source>
        <dbReference type="ARBA" id="ARBA00022989"/>
    </source>
</evidence>
<feature type="compositionally biased region" description="Polar residues" evidence="17">
    <location>
        <begin position="581"/>
        <end position="591"/>
    </location>
</feature>
<dbReference type="Pfam" id="PF09402">
    <property type="entry name" value="MSC"/>
    <property type="match status" value="1"/>
</dbReference>
<feature type="domain" description="FAD/NAD(P)-binding" evidence="18">
    <location>
        <begin position="18"/>
        <end position="139"/>
    </location>
</feature>
<evidence type="ECO:0000256" key="8">
    <source>
        <dbReference type="ARBA" id="ARBA00022827"/>
    </source>
</evidence>
<reference evidence="21" key="1">
    <citation type="submission" date="2020-09" db="EMBL/GenBank/DDBJ databases">
        <title>Comparative genome analyses of four rice-infecting Rhizoctonia solani isolates reveal extensive enrichment of homogalacturonan modification genes.</title>
        <authorList>
            <person name="Lee D.-Y."/>
            <person name="Jeon J."/>
            <person name="Kim K.-T."/>
            <person name="Cheong K."/>
            <person name="Song H."/>
            <person name="Choi G."/>
            <person name="Ko J."/>
            <person name="Opiyo S.O."/>
            <person name="Zuo S."/>
            <person name="Madhav S."/>
            <person name="Lee Y.-H."/>
            <person name="Wang G.-L."/>
        </authorList>
    </citation>
    <scope>NUCLEOTIDE SEQUENCE</scope>
    <source>
        <strain evidence="21">AG1-IA WGL</strain>
    </source>
</reference>
<evidence type="ECO:0000313" key="22">
    <source>
        <dbReference type="Proteomes" id="UP000602905"/>
    </source>
</evidence>
<evidence type="ECO:0000256" key="3">
    <source>
        <dbReference type="ARBA" id="ARBA00004540"/>
    </source>
</evidence>
<feature type="region of interest" description="Disordered" evidence="17">
    <location>
        <begin position="518"/>
        <end position="745"/>
    </location>
</feature>
<dbReference type="InterPro" id="IPR023753">
    <property type="entry name" value="FAD/NAD-binding_dom"/>
</dbReference>
<feature type="region of interest" description="Disordered" evidence="17">
    <location>
        <begin position="757"/>
        <end position="822"/>
    </location>
</feature>
<evidence type="ECO:0000259" key="19">
    <source>
        <dbReference type="Pfam" id="PF09402"/>
    </source>
</evidence>
<dbReference type="PANTHER" id="PTHR10632">
    <property type="entry name" value="SULFIDE:QUINONE OXIDOREDUCTASE"/>
    <property type="match status" value="1"/>
</dbReference>
<keyword evidence="11" id="KW-0560">Oxidoreductase</keyword>
<feature type="compositionally biased region" description="Acidic residues" evidence="17">
    <location>
        <begin position="766"/>
        <end position="777"/>
    </location>
</feature>
<dbReference type="InterPro" id="IPR041885">
    <property type="entry name" value="MAN1_winged_helix_dom"/>
</dbReference>
<dbReference type="GO" id="GO:0005637">
    <property type="term" value="C:nuclear inner membrane"/>
    <property type="evidence" value="ECO:0007669"/>
    <property type="project" value="UniProtKB-SubCell"/>
</dbReference>
<keyword evidence="4" id="KW-0597">Phosphoprotein</keyword>
<evidence type="ECO:0000256" key="15">
    <source>
        <dbReference type="ARBA" id="ARBA00060891"/>
    </source>
</evidence>
<keyword evidence="5" id="KW-0285">Flavoprotein</keyword>
<feature type="compositionally biased region" description="Basic and acidic residues" evidence="17">
    <location>
        <begin position="518"/>
        <end position="529"/>
    </location>
</feature>
<keyword evidence="8" id="KW-0274">FAD</keyword>
<dbReference type="Proteomes" id="UP000602905">
    <property type="component" value="Unassembled WGS sequence"/>
</dbReference>
<feature type="non-terminal residue" evidence="21">
    <location>
        <position position="1276"/>
    </location>
</feature>
<evidence type="ECO:0000256" key="7">
    <source>
        <dbReference type="ARBA" id="ARBA00022719"/>
    </source>
</evidence>
<feature type="domain" description="HeH/LEM" evidence="20">
    <location>
        <begin position="473"/>
        <end position="507"/>
    </location>
</feature>
<evidence type="ECO:0000259" key="18">
    <source>
        <dbReference type="Pfam" id="PF07992"/>
    </source>
</evidence>
<dbReference type="GO" id="GO:0070224">
    <property type="term" value="F:sulfide:quinone oxidoreductase activity"/>
    <property type="evidence" value="ECO:0007669"/>
    <property type="project" value="TreeGrafter"/>
</dbReference>
<evidence type="ECO:0000256" key="12">
    <source>
        <dbReference type="ARBA" id="ARBA00023128"/>
    </source>
</evidence>
<evidence type="ECO:0000313" key="21">
    <source>
        <dbReference type="EMBL" id="KAF8710881.1"/>
    </source>
</evidence>
<evidence type="ECO:0000259" key="20">
    <source>
        <dbReference type="Pfam" id="PF12949"/>
    </source>
</evidence>
<dbReference type="CDD" id="cd12935">
    <property type="entry name" value="LEM_like"/>
    <property type="match status" value="1"/>
</dbReference>
<evidence type="ECO:0000256" key="4">
    <source>
        <dbReference type="ARBA" id="ARBA00022553"/>
    </source>
</evidence>
<dbReference type="InterPro" id="IPR018996">
    <property type="entry name" value="Man1/Src1-like_C"/>
</dbReference>
<dbReference type="OrthoDB" id="5376590at2759"/>
<dbReference type="Gene3D" id="3.50.50.60">
    <property type="entry name" value="FAD/NAD(P)-binding domain"/>
    <property type="match status" value="2"/>
</dbReference>
<dbReference type="Gene3D" id="1.10.10.1180">
    <property type="entry name" value="MAN1, winged-helix domain"/>
    <property type="match status" value="1"/>
</dbReference>
<organism evidence="21 22">
    <name type="scientific">Rhizoctonia solani</name>
    <dbReference type="NCBI Taxonomy" id="456999"/>
    <lineage>
        <taxon>Eukaryota</taxon>
        <taxon>Fungi</taxon>
        <taxon>Dikarya</taxon>
        <taxon>Basidiomycota</taxon>
        <taxon>Agaricomycotina</taxon>
        <taxon>Agaricomycetes</taxon>
        <taxon>Cantharellales</taxon>
        <taxon>Ceratobasidiaceae</taxon>
        <taxon>Rhizoctonia</taxon>
    </lineage>
</organism>
<comment type="caution">
    <text evidence="21">The sequence shown here is derived from an EMBL/GenBank/DDBJ whole genome shotgun (WGS) entry which is preliminary data.</text>
</comment>
<evidence type="ECO:0000256" key="13">
    <source>
        <dbReference type="ARBA" id="ARBA00023136"/>
    </source>
</evidence>
<dbReference type="InterPro" id="IPR036188">
    <property type="entry name" value="FAD/NAD-bd_sf"/>
</dbReference>
<accession>A0A8H7HZA9</accession>
<dbReference type="Pfam" id="PF07992">
    <property type="entry name" value="Pyr_redox_2"/>
    <property type="match status" value="1"/>
</dbReference>
<dbReference type="InterPro" id="IPR015904">
    <property type="entry name" value="Sulphide_quinone_reductase"/>
</dbReference>
<comment type="subcellular location">
    <subcellularLocation>
        <location evidence="2">Mitochondrion</location>
    </subcellularLocation>
    <subcellularLocation>
        <location evidence="3">Nucleus inner membrane</location>
    </subcellularLocation>
</comment>
<keyword evidence="7" id="KW-0874">Quinone</keyword>
<dbReference type="GO" id="GO:0005739">
    <property type="term" value="C:mitochondrion"/>
    <property type="evidence" value="ECO:0007669"/>
    <property type="project" value="UniProtKB-SubCell"/>
</dbReference>
<evidence type="ECO:0000256" key="16">
    <source>
        <dbReference type="ARBA" id="ARBA00070160"/>
    </source>
</evidence>
<evidence type="ECO:0000256" key="1">
    <source>
        <dbReference type="ARBA" id="ARBA00001974"/>
    </source>
</evidence>
<evidence type="ECO:0000256" key="2">
    <source>
        <dbReference type="ARBA" id="ARBA00004173"/>
    </source>
</evidence>
<proteinExistence type="inferred from homology"/>
<comment type="cofactor">
    <cofactor evidence="1">
        <name>FAD</name>
        <dbReference type="ChEBI" id="CHEBI:57692"/>
    </cofactor>
</comment>
<evidence type="ECO:0000256" key="14">
    <source>
        <dbReference type="ARBA" id="ARBA00023242"/>
    </source>
</evidence>
<dbReference type="GO" id="GO:0048038">
    <property type="term" value="F:quinone binding"/>
    <property type="evidence" value="ECO:0007669"/>
    <property type="project" value="UniProtKB-KW"/>
</dbReference>
<keyword evidence="10" id="KW-1133">Transmembrane helix</keyword>
<evidence type="ECO:0000256" key="11">
    <source>
        <dbReference type="ARBA" id="ARBA00023002"/>
    </source>
</evidence>
<dbReference type="InterPro" id="IPR025856">
    <property type="entry name" value="HeH/LEM_domain"/>
</dbReference>
<comment type="similarity">
    <text evidence="15">Belongs to the SQRD family.</text>
</comment>
<dbReference type="SUPFAM" id="SSF51905">
    <property type="entry name" value="FAD/NAD(P)-binding domain"/>
    <property type="match status" value="2"/>
</dbReference>
<evidence type="ECO:0000256" key="17">
    <source>
        <dbReference type="SAM" id="MobiDB-lite"/>
    </source>
</evidence>
<dbReference type="Pfam" id="PF12949">
    <property type="entry name" value="HeH"/>
    <property type="match status" value="1"/>
</dbReference>